<evidence type="ECO:0000256" key="1">
    <source>
        <dbReference type="SAM" id="MobiDB-lite"/>
    </source>
</evidence>
<sequence>MRHHGRATISYDGKRLSPKPGATLNLGGVSRTAEPLDDGSVGFSETTAAPELNCSVPLTAALDIESLRNMTGANVVFESDTGKGWVIRDAFTVDAVTVGADVNLKISGQPAVAL</sequence>
<dbReference type="AlphaFoldDB" id="A0AAU7Y840"/>
<gene>
    <name evidence="2" type="ORF">ABS648_05205</name>
</gene>
<name>A0AAU7Y840_9PSED</name>
<reference evidence="2" key="1">
    <citation type="submission" date="2023-08" db="EMBL/GenBank/DDBJ databases">
        <title>Increased levels of nutrients transform a symbiont into a lethal pathobiont.</title>
        <authorList>
            <person name="Lachnit T."/>
            <person name="Ulrich L."/>
            <person name="Willmer F.M."/>
            <person name="Hasenbein T."/>
            <person name="Steiner L.X."/>
            <person name="Wolters M."/>
            <person name="Herbst E.M."/>
            <person name="Deines P."/>
        </authorList>
    </citation>
    <scope>NUCLEOTIDE SEQUENCE</scope>
    <source>
        <strain evidence="2">T3</strain>
    </source>
</reference>
<dbReference type="RefSeq" id="WP_350447771.1">
    <property type="nucleotide sequence ID" value="NZ_CP158373.1"/>
</dbReference>
<dbReference type="InterPro" id="IPR019596">
    <property type="entry name" value="Phage_Mu_GpM_tail_tub"/>
</dbReference>
<organism evidence="2">
    <name type="scientific">Pseudomonas solani</name>
    <dbReference type="NCBI Taxonomy" id="2731552"/>
    <lineage>
        <taxon>Bacteria</taxon>
        <taxon>Pseudomonadati</taxon>
        <taxon>Pseudomonadota</taxon>
        <taxon>Gammaproteobacteria</taxon>
        <taxon>Pseudomonadales</taxon>
        <taxon>Pseudomonadaceae</taxon>
        <taxon>Pseudomonas</taxon>
    </lineage>
</organism>
<protein>
    <submittedName>
        <fullName evidence="2">Phage tail tube protein</fullName>
    </submittedName>
</protein>
<evidence type="ECO:0000313" key="2">
    <source>
        <dbReference type="EMBL" id="XBY65167.1"/>
    </source>
</evidence>
<feature type="region of interest" description="Disordered" evidence="1">
    <location>
        <begin position="1"/>
        <end position="30"/>
    </location>
</feature>
<proteinExistence type="predicted"/>
<accession>A0AAU7Y840</accession>
<dbReference type="EMBL" id="CP158373">
    <property type="protein sequence ID" value="XBY65167.1"/>
    <property type="molecule type" value="Genomic_DNA"/>
</dbReference>
<dbReference type="Pfam" id="PF10618">
    <property type="entry name" value="Tail_tube"/>
    <property type="match status" value="1"/>
</dbReference>